<gene>
    <name evidence="2" type="ORF">H9L42_07510</name>
</gene>
<proteinExistence type="predicted"/>
<dbReference type="InterPro" id="IPR025117">
    <property type="entry name" value="DUF4037"/>
</dbReference>
<evidence type="ECO:0000313" key="3">
    <source>
        <dbReference type="Proteomes" id="UP000602647"/>
    </source>
</evidence>
<keyword evidence="3" id="KW-1185">Reference proteome</keyword>
<dbReference type="Pfam" id="PF13228">
    <property type="entry name" value="DUF4037"/>
    <property type="match status" value="1"/>
</dbReference>
<feature type="domain" description="DUF4037" evidence="1">
    <location>
        <begin position="125"/>
        <end position="224"/>
    </location>
</feature>
<comment type="caution">
    <text evidence="2">The sequence shown here is derived from an EMBL/GenBank/DDBJ whole genome shotgun (WGS) entry which is preliminary data.</text>
</comment>
<sequence>MKGMELAKAYFEEYGIPMIEKNFAPYQGKIAAGLVGEGSECLGYDDEFSQDHDFGPGFCVWIPEDVYREIGNAMQAAYDSLPKTYRGFTRIQSAQADKRVGIFSLERFYQKYTGLTHAPKDNLEWFRIPESFLATAVNGQVFRDPMGTFSQIRSILKDFYPLDVMKKKLAARAAVMAQAGQYNYPRCMKRGDSYAAYLACGEFVRAALSAIYLLNERYMPFYKWAFRGADELKILSGTVHELKELVLLSDEMENRSRKEWLIEDICIEVGRELNRKGFTRTTDAFLQSHGEELMRSIRDQRLSSLPIMVDCR</sequence>
<evidence type="ECO:0000313" key="2">
    <source>
        <dbReference type="EMBL" id="MBC6679671.1"/>
    </source>
</evidence>
<organism evidence="2 3">
    <name type="scientific">Zhenpiania hominis</name>
    <dbReference type="NCBI Taxonomy" id="2763644"/>
    <lineage>
        <taxon>Bacteria</taxon>
        <taxon>Bacillati</taxon>
        <taxon>Bacillota</taxon>
        <taxon>Clostridia</taxon>
        <taxon>Peptostreptococcales</taxon>
        <taxon>Anaerovoracaceae</taxon>
        <taxon>Zhenpiania</taxon>
    </lineage>
</organism>
<protein>
    <submittedName>
        <fullName evidence="2">DUF4037 domain-containing protein</fullName>
    </submittedName>
</protein>
<dbReference type="RefSeq" id="WP_187302780.1">
    <property type="nucleotide sequence ID" value="NZ_JACRYT010000006.1"/>
</dbReference>
<reference evidence="2" key="1">
    <citation type="submission" date="2020-08" db="EMBL/GenBank/DDBJ databases">
        <title>Genome public.</title>
        <authorList>
            <person name="Liu C."/>
            <person name="Sun Q."/>
        </authorList>
    </citation>
    <scope>NUCLEOTIDE SEQUENCE</scope>
    <source>
        <strain evidence="2">BX12</strain>
    </source>
</reference>
<evidence type="ECO:0000259" key="1">
    <source>
        <dbReference type="Pfam" id="PF13228"/>
    </source>
</evidence>
<dbReference type="AlphaFoldDB" id="A0A923NKK4"/>
<name>A0A923NKK4_9FIRM</name>
<dbReference type="Proteomes" id="UP000602647">
    <property type="component" value="Unassembled WGS sequence"/>
</dbReference>
<dbReference type="EMBL" id="JACRYT010000006">
    <property type="protein sequence ID" value="MBC6679671.1"/>
    <property type="molecule type" value="Genomic_DNA"/>
</dbReference>
<accession>A0A923NKK4</accession>